<gene>
    <name evidence="2" type="ORF">BacF7301_17175</name>
</gene>
<keyword evidence="3" id="KW-1185">Reference proteome</keyword>
<sequence>MKITMTLLCIWATLFLAGCDVKDPIYNTPHPDKGAIVITADWTRRGEGIAAPAEYITEAAGTSFTLHEPVAALTGLFVPGPTELLGYNPAAHVTVKDGIATVDNDPDNAGMQHPEPGVLLAGTTVADVVADDTTSVVLPMRQLFRKIESEVVVTEGDPRRITGIEARLLGVAASIDLRTGEVTGVAAIVPFPFVRLEGKLVGAVWVPGIIPGTAQRMAMTLTFSDGRTETVETDLSEMLKDFNADKLHPMRLTGDVYAPVNSETGGTIIGWTETSGGDVNAGME</sequence>
<accession>A0A6H0KVT9</accession>
<evidence type="ECO:0000256" key="1">
    <source>
        <dbReference type="SAM" id="SignalP"/>
    </source>
</evidence>
<evidence type="ECO:0008006" key="4">
    <source>
        <dbReference type="Google" id="ProtNLM"/>
    </source>
</evidence>
<evidence type="ECO:0000313" key="2">
    <source>
        <dbReference type="EMBL" id="QIU97546.1"/>
    </source>
</evidence>
<evidence type="ECO:0000313" key="3">
    <source>
        <dbReference type="Proteomes" id="UP000501780"/>
    </source>
</evidence>
<dbReference type="Proteomes" id="UP000501780">
    <property type="component" value="Chromosome"/>
</dbReference>
<feature type="signal peptide" evidence="1">
    <location>
        <begin position="1"/>
        <end position="17"/>
    </location>
</feature>
<feature type="chain" id="PRO_5026031623" description="Fimbrillin family protein" evidence="1">
    <location>
        <begin position="18"/>
        <end position="284"/>
    </location>
</feature>
<keyword evidence="1" id="KW-0732">Signal</keyword>
<dbReference type="KEGG" id="bfc:BacF7301_17175"/>
<protein>
    <recommendedName>
        <fullName evidence="4">Fimbrillin family protein</fullName>
    </recommendedName>
</protein>
<dbReference type="PROSITE" id="PS51257">
    <property type="entry name" value="PROKAR_LIPOPROTEIN"/>
    <property type="match status" value="1"/>
</dbReference>
<reference evidence="2 3" key="1">
    <citation type="submission" date="2020-03" db="EMBL/GenBank/DDBJ databases">
        <title>Genomic analysis of Bacteroides faecium CBA7301.</title>
        <authorList>
            <person name="Kim J."/>
            <person name="Roh S.W."/>
        </authorList>
    </citation>
    <scope>NUCLEOTIDE SEQUENCE [LARGE SCALE GENOMIC DNA]</scope>
    <source>
        <strain evidence="2 3">CBA7301</strain>
    </source>
</reference>
<name>A0A6H0KVT9_9BACE</name>
<dbReference type="AlphaFoldDB" id="A0A6H0KVT9"/>
<dbReference type="EMBL" id="CP050831">
    <property type="protein sequence ID" value="QIU97546.1"/>
    <property type="molecule type" value="Genomic_DNA"/>
</dbReference>
<organism evidence="2 3">
    <name type="scientific">Bacteroides faecium</name>
    <dbReference type="NCBI Taxonomy" id="2715212"/>
    <lineage>
        <taxon>Bacteria</taxon>
        <taxon>Pseudomonadati</taxon>
        <taxon>Bacteroidota</taxon>
        <taxon>Bacteroidia</taxon>
        <taxon>Bacteroidales</taxon>
        <taxon>Bacteroidaceae</taxon>
        <taxon>Bacteroides</taxon>
    </lineage>
</organism>
<proteinExistence type="predicted"/>